<keyword evidence="6 9" id="KW-0862">Zinc</keyword>
<feature type="binding site" evidence="9">
    <location>
        <position position="53"/>
    </location>
    <ligand>
        <name>Zn(2+)</name>
        <dbReference type="ChEBI" id="CHEBI:29105"/>
    </ligand>
</feature>
<comment type="cofactor">
    <cofactor evidence="9">
        <name>Zn(2+)</name>
        <dbReference type="ChEBI" id="CHEBI:29105"/>
    </cofactor>
    <text evidence="9">Binds 1 zinc ion per subunit.</text>
</comment>
<protein>
    <recommendedName>
        <fullName evidence="4">mannose-6-phosphate isomerase</fullName>
        <ecNumber evidence="4">5.3.1.8</ecNumber>
    </recommendedName>
</protein>
<dbReference type="PIRSF" id="PIRSF001480">
    <property type="entry name" value="Mannose-6-phosphate_isomerase"/>
    <property type="match status" value="1"/>
</dbReference>
<dbReference type="GO" id="GO:0004476">
    <property type="term" value="F:mannose-6-phosphate isomerase activity"/>
    <property type="evidence" value="ECO:0007669"/>
    <property type="project" value="UniProtKB-EC"/>
</dbReference>
<comment type="caution">
    <text evidence="13">The sequence shown here is derived from an EMBL/GenBank/DDBJ whole genome shotgun (WGS) entry which is preliminary data.</text>
</comment>
<dbReference type="EC" id="5.3.1.8" evidence="4"/>
<organism evidence="13 14">
    <name type="scientific">Perkinsus olseni</name>
    <name type="common">Perkinsus atlanticus</name>
    <dbReference type="NCBI Taxonomy" id="32597"/>
    <lineage>
        <taxon>Eukaryota</taxon>
        <taxon>Sar</taxon>
        <taxon>Alveolata</taxon>
        <taxon>Perkinsozoa</taxon>
        <taxon>Perkinsea</taxon>
        <taxon>Perkinsida</taxon>
        <taxon>Perkinsidae</taxon>
        <taxon>Perkinsus</taxon>
    </lineage>
</organism>
<dbReference type="GO" id="GO:0005829">
    <property type="term" value="C:cytosol"/>
    <property type="evidence" value="ECO:0007669"/>
    <property type="project" value="TreeGrafter"/>
</dbReference>
<proteinExistence type="inferred from homology"/>
<keyword evidence="5 9" id="KW-0479">Metal-binding</keyword>
<evidence type="ECO:0000256" key="6">
    <source>
        <dbReference type="ARBA" id="ARBA00022833"/>
    </source>
</evidence>
<accession>A0A7J6T1S3</accession>
<dbReference type="InterPro" id="IPR018050">
    <property type="entry name" value="Pmannose_isomerase-type1_CS"/>
</dbReference>
<feature type="domain" description="Phosphomannose isomerase type I helical insertion" evidence="11">
    <location>
        <begin position="124"/>
        <end position="187"/>
    </location>
</feature>
<keyword evidence="14" id="KW-1185">Reference proteome</keyword>
<dbReference type="InterPro" id="IPR014710">
    <property type="entry name" value="RmlC-like_jellyroll"/>
</dbReference>
<feature type="binding site" evidence="9">
    <location>
        <position position="80"/>
    </location>
    <ligand>
        <name>Zn(2+)</name>
        <dbReference type="ChEBI" id="CHEBI:29105"/>
    </ligand>
</feature>
<comment type="pathway">
    <text evidence="2">Nucleotide-sugar biosynthesis; GDP-alpha-D-mannose biosynthesis; alpha-D-mannose 1-phosphate from D-fructose 6-phosphate: step 1/2.</text>
</comment>
<dbReference type="Proteomes" id="UP000553632">
    <property type="component" value="Unassembled WGS sequence"/>
</dbReference>
<feature type="active site" evidence="8">
    <location>
        <position position="225"/>
    </location>
</feature>
<comment type="similarity">
    <text evidence="3">Belongs to the mannose-6-phosphate isomerase type 1 family.</text>
</comment>
<dbReference type="GO" id="GO:0008270">
    <property type="term" value="F:zinc ion binding"/>
    <property type="evidence" value="ECO:0007669"/>
    <property type="project" value="InterPro"/>
</dbReference>
<evidence type="ECO:0000259" key="11">
    <source>
        <dbReference type="Pfam" id="PF20512"/>
    </source>
</evidence>
<feature type="domain" description="Phosphomannose isomerase type I catalytic" evidence="10">
    <location>
        <begin position="1"/>
        <end position="97"/>
    </location>
</feature>
<dbReference type="CDD" id="cd07011">
    <property type="entry name" value="cupin_PMI_type_I_N"/>
    <property type="match status" value="1"/>
</dbReference>
<dbReference type="InterPro" id="IPR046457">
    <property type="entry name" value="PMI_typeI_cat"/>
</dbReference>
<dbReference type="OMA" id="GECCYYA"/>
<reference evidence="14 15" key="1">
    <citation type="submission" date="2020-04" db="EMBL/GenBank/DDBJ databases">
        <title>Perkinsus olseni comparative genomics.</title>
        <authorList>
            <person name="Bogema D.R."/>
        </authorList>
    </citation>
    <scope>NUCLEOTIDE SEQUENCE [LARGE SCALE GENOMIC DNA]</scope>
    <source>
        <strain evidence="12">ATCC PRA-205</strain>
        <strain evidence="13 14">ATCC PRA-207</strain>
    </source>
</reference>
<evidence type="ECO:0000256" key="2">
    <source>
        <dbReference type="ARBA" id="ARBA00004666"/>
    </source>
</evidence>
<dbReference type="EMBL" id="JABANM010012642">
    <property type="protein sequence ID" value="KAF4735644.1"/>
    <property type="molecule type" value="Genomic_DNA"/>
</dbReference>
<gene>
    <name evidence="12" type="ORF">FOZ62_031375</name>
    <name evidence="13" type="ORF">FOZ63_032257</name>
</gene>
<dbReference type="UniPathway" id="UPA00126">
    <property type="reaction ID" value="UER00423"/>
</dbReference>
<dbReference type="EMBL" id="JABANO010014073">
    <property type="protein sequence ID" value="KAF4739194.1"/>
    <property type="molecule type" value="Genomic_DNA"/>
</dbReference>
<dbReference type="InterPro" id="IPR011051">
    <property type="entry name" value="RmlC_Cupin_sf"/>
</dbReference>
<dbReference type="Pfam" id="PF20511">
    <property type="entry name" value="PMI_typeI_cat"/>
    <property type="match status" value="1"/>
</dbReference>
<feature type="binding site" evidence="9">
    <location>
        <position position="206"/>
    </location>
    <ligand>
        <name>Zn(2+)</name>
        <dbReference type="ChEBI" id="CHEBI:29105"/>
    </ligand>
</feature>
<evidence type="ECO:0000256" key="1">
    <source>
        <dbReference type="ARBA" id="ARBA00000757"/>
    </source>
</evidence>
<evidence type="ECO:0000256" key="7">
    <source>
        <dbReference type="ARBA" id="ARBA00023235"/>
    </source>
</evidence>
<dbReference type="Proteomes" id="UP000574390">
    <property type="component" value="Unassembled WGS sequence"/>
</dbReference>
<sequence length="350" mass="37393">MGDHPNGVCHMAEGGETIHAWLATTEGKEFLGSVKQLPYLFKVLSIRLALSIQSHPDKALAQKLHHDRPDLYKDPNHKPEIAVALTDFVGMCGFRPVSEISAFCKKFPELGSLLGADICKQLDENADGALKNAYSTLMRADGEAVAEAITAIVSRAPDAGDEAHSLAVELDRQFPGGDVGVLSVFFLNIVHMVPGQCLYLKANTPHAYVSGDIMECMACSDNVIRGGLTPKYKDVEVLLKSLVFESRPASILRPTHVKCGAACEASTYAPDDIDDFEVVKVDAAGEGQLVPSRQCMSMGIIISGKGTINGMSLSQGEVIAIRAGAEISIVPKAGSEMEVFIGACGRNYSD</sequence>
<evidence type="ECO:0000256" key="8">
    <source>
        <dbReference type="PIRSR" id="PIRSR001480-1"/>
    </source>
</evidence>
<dbReference type="GO" id="GO:0009298">
    <property type="term" value="P:GDP-mannose biosynthetic process"/>
    <property type="evidence" value="ECO:0007669"/>
    <property type="project" value="UniProtKB-UniPathway"/>
</dbReference>
<dbReference type="Pfam" id="PF20512">
    <property type="entry name" value="PMI_typeI_hel"/>
    <property type="match status" value="1"/>
</dbReference>
<evidence type="ECO:0000256" key="3">
    <source>
        <dbReference type="ARBA" id="ARBA00010772"/>
    </source>
</evidence>
<dbReference type="InterPro" id="IPR001250">
    <property type="entry name" value="Man6P_Isoase-1"/>
</dbReference>
<dbReference type="PROSITE" id="PS00965">
    <property type="entry name" value="PMI_I_1"/>
    <property type="match status" value="1"/>
</dbReference>
<evidence type="ECO:0000313" key="12">
    <source>
        <dbReference type="EMBL" id="KAF4735644.1"/>
    </source>
</evidence>
<dbReference type="PRINTS" id="PR00714">
    <property type="entry name" value="MAN6PISMRASE"/>
</dbReference>
<dbReference type="Gene3D" id="1.10.441.10">
    <property type="entry name" value="Phosphomannose Isomerase, domain 2"/>
    <property type="match status" value="1"/>
</dbReference>
<evidence type="ECO:0000256" key="9">
    <source>
        <dbReference type="PIRSR" id="PIRSR001480-2"/>
    </source>
</evidence>
<dbReference type="PANTHER" id="PTHR10309:SF0">
    <property type="entry name" value="MANNOSE-6-PHOSPHATE ISOMERASE"/>
    <property type="match status" value="1"/>
</dbReference>
<dbReference type="InterPro" id="IPR016305">
    <property type="entry name" value="Mannose-6-P_Isomerase"/>
</dbReference>
<evidence type="ECO:0000256" key="4">
    <source>
        <dbReference type="ARBA" id="ARBA00011956"/>
    </source>
</evidence>
<evidence type="ECO:0000259" key="10">
    <source>
        <dbReference type="Pfam" id="PF20511"/>
    </source>
</evidence>
<dbReference type="InterPro" id="IPR046458">
    <property type="entry name" value="PMI_typeI_hel"/>
</dbReference>
<comment type="catalytic activity">
    <reaction evidence="1">
        <text>D-mannose 6-phosphate = D-fructose 6-phosphate</text>
        <dbReference type="Rhea" id="RHEA:12356"/>
        <dbReference type="ChEBI" id="CHEBI:58735"/>
        <dbReference type="ChEBI" id="CHEBI:61527"/>
        <dbReference type="EC" id="5.3.1.8"/>
    </reaction>
</comment>
<name>A0A7J6T1S3_PEROL</name>
<keyword evidence="7" id="KW-0413">Isomerase</keyword>
<dbReference type="GO" id="GO:0005975">
    <property type="term" value="P:carbohydrate metabolic process"/>
    <property type="evidence" value="ECO:0007669"/>
    <property type="project" value="InterPro"/>
</dbReference>
<evidence type="ECO:0000313" key="13">
    <source>
        <dbReference type="EMBL" id="KAF4739194.1"/>
    </source>
</evidence>
<evidence type="ECO:0000313" key="15">
    <source>
        <dbReference type="Proteomes" id="UP000574390"/>
    </source>
</evidence>
<evidence type="ECO:0000313" key="14">
    <source>
        <dbReference type="Proteomes" id="UP000553632"/>
    </source>
</evidence>
<dbReference type="SUPFAM" id="SSF51182">
    <property type="entry name" value="RmlC-like cupins"/>
    <property type="match status" value="1"/>
</dbReference>
<feature type="binding site" evidence="9">
    <location>
        <position position="55"/>
    </location>
    <ligand>
        <name>Zn(2+)</name>
        <dbReference type="ChEBI" id="CHEBI:29105"/>
    </ligand>
</feature>
<dbReference type="NCBIfam" id="TIGR00218">
    <property type="entry name" value="manA"/>
    <property type="match status" value="1"/>
</dbReference>
<dbReference type="PANTHER" id="PTHR10309">
    <property type="entry name" value="MANNOSE-6-PHOSPHATE ISOMERASE"/>
    <property type="match status" value="1"/>
</dbReference>
<dbReference type="Gene3D" id="2.60.120.10">
    <property type="entry name" value="Jelly Rolls"/>
    <property type="match status" value="2"/>
</dbReference>
<dbReference type="AlphaFoldDB" id="A0A7J6T1S3"/>
<evidence type="ECO:0000256" key="5">
    <source>
        <dbReference type="ARBA" id="ARBA00022723"/>
    </source>
</evidence>